<evidence type="ECO:0000259" key="4">
    <source>
        <dbReference type="PROSITE" id="PS50043"/>
    </source>
</evidence>
<dbReference type="CDD" id="cd06170">
    <property type="entry name" value="LuxR_C_like"/>
    <property type="match status" value="1"/>
</dbReference>
<sequence length="255" mass="28565">MVEAKPMHDRPDDLAAFYEALNGATTTGELTAVLTSAMARLGFRHACYHVVRLDATGGRMPYVLHNYGNSWADHYFREGFLEIDPVLKAGPVNPLPFHWNDVVNADTLNRDQTRMFSDAREAGIRDGYSIPIVGPHQDQATVTVIPDEAGDAGRRLIEDCKHLVHVMAFYFDRHARSPLINERLSSRRQKSLLSPREQEVLRWTARGKTSSEIAEILELSTKSVEFHLDNAKKKLGTYSKTHAVVKALTLGLVAM</sequence>
<dbReference type="InterPro" id="IPR000792">
    <property type="entry name" value="Tscrpt_reg_LuxR_C"/>
</dbReference>
<keyword evidence="6" id="KW-1185">Reference proteome</keyword>
<reference evidence="5 6" key="1">
    <citation type="submission" date="2019-07" db="EMBL/GenBank/DDBJ databases">
        <title>Whole genome shotgun sequence of Rhodospirillum oryzae NBRC 107573.</title>
        <authorList>
            <person name="Hosoyama A."/>
            <person name="Uohara A."/>
            <person name="Ohji S."/>
            <person name="Ichikawa N."/>
        </authorList>
    </citation>
    <scope>NUCLEOTIDE SEQUENCE [LARGE SCALE GENOMIC DNA]</scope>
    <source>
        <strain evidence="5 6">NBRC 107573</strain>
    </source>
</reference>
<feature type="domain" description="HTH luxR-type" evidence="4">
    <location>
        <begin position="186"/>
        <end position="251"/>
    </location>
</feature>
<organism evidence="5 6">
    <name type="scientific">Pararhodospirillum oryzae</name>
    <dbReference type="NCBI Taxonomy" id="478448"/>
    <lineage>
        <taxon>Bacteria</taxon>
        <taxon>Pseudomonadati</taxon>
        <taxon>Pseudomonadota</taxon>
        <taxon>Alphaproteobacteria</taxon>
        <taxon>Rhodospirillales</taxon>
        <taxon>Rhodospirillaceae</taxon>
        <taxon>Pararhodospirillum</taxon>
    </lineage>
</organism>
<comment type="caution">
    <text evidence="5">The sequence shown here is derived from an EMBL/GenBank/DDBJ whole genome shotgun (WGS) entry which is preliminary data.</text>
</comment>
<dbReference type="PROSITE" id="PS00622">
    <property type="entry name" value="HTH_LUXR_1"/>
    <property type="match status" value="1"/>
</dbReference>
<proteinExistence type="predicted"/>
<dbReference type="SUPFAM" id="SSF75516">
    <property type="entry name" value="Pheromone-binding domain of LuxR-like quorum-sensing transcription factors"/>
    <property type="match status" value="1"/>
</dbReference>
<evidence type="ECO:0000256" key="2">
    <source>
        <dbReference type="ARBA" id="ARBA00023125"/>
    </source>
</evidence>
<evidence type="ECO:0000256" key="3">
    <source>
        <dbReference type="ARBA" id="ARBA00023163"/>
    </source>
</evidence>
<keyword evidence="3" id="KW-0804">Transcription</keyword>
<dbReference type="OrthoDB" id="7345476at2"/>
<gene>
    <name evidence="5" type="ORF">ROR02_08450</name>
</gene>
<dbReference type="AlphaFoldDB" id="A0A512H5M2"/>
<dbReference type="PRINTS" id="PR00038">
    <property type="entry name" value="HTHLUXR"/>
</dbReference>
<evidence type="ECO:0000313" key="5">
    <source>
        <dbReference type="EMBL" id="GEO80714.1"/>
    </source>
</evidence>
<protein>
    <submittedName>
        <fullName evidence="5">LuxR family transcriptional regulator</fullName>
    </submittedName>
</protein>
<dbReference type="PANTHER" id="PTHR44688:SF16">
    <property type="entry name" value="DNA-BINDING TRANSCRIPTIONAL ACTIVATOR DEVR_DOSR"/>
    <property type="match status" value="1"/>
</dbReference>
<dbReference type="GO" id="GO:0006355">
    <property type="term" value="P:regulation of DNA-templated transcription"/>
    <property type="evidence" value="ECO:0007669"/>
    <property type="project" value="InterPro"/>
</dbReference>
<dbReference type="InterPro" id="IPR016032">
    <property type="entry name" value="Sig_transdc_resp-reg_C-effctor"/>
</dbReference>
<dbReference type="Gene3D" id="1.10.10.10">
    <property type="entry name" value="Winged helix-like DNA-binding domain superfamily/Winged helix DNA-binding domain"/>
    <property type="match status" value="1"/>
</dbReference>
<dbReference type="Proteomes" id="UP000321567">
    <property type="component" value="Unassembled WGS sequence"/>
</dbReference>
<keyword evidence="1" id="KW-0805">Transcription regulation</keyword>
<evidence type="ECO:0000256" key="1">
    <source>
        <dbReference type="ARBA" id="ARBA00023015"/>
    </source>
</evidence>
<dbReference type="Gene3D" id="3.30.450.80">
    <property type="entry name" value="Transcription factor LuxR-like, autoinducer-binding domain"/>
    <property type="match status" value="1"/>
</dbReference>
<dbReference type="SUPFAM" id="SSF46894">
    <property type="entry name" value="C-terminal effector domain of the bipartite response regulators"/>
    <property type="match status" value="1"/>
</dbReference>
<dbReference type="EMBL" id="BJZO01000014">
    <property type="protein sequence ID" value="GEO80714.1"/>
    <property type="molecule type" value="Genomic_DNA"/>
</dbReference>
<dbReference type="PANTHER" id="PTHR44688">
    <property type="entry name" value="DNA-BINDING TRANSCRIPTIONAL ACTIVATOR DEVR_DOSR"/>
    <property type="match status" value="1"/>
</dbReference>
<evidence type="ECO:0000313" key="6">
    <source>
        <dbReference type="Proteomes" id="UP000321567"/>
    </source>
</evidence>
<dbReference type="InterPro" id="IPR036388">
    <property type="entry name" value="WH-like_DNA-bd_sf"/>
</dbReference>
<dbReference type="SMART" id="SM00421">
    <property type="entry name" value="HTH_LUXR"/>
    <property type="match status" value="1"/>
</dbReference>
<dbReference type="GO" id="GO:0003677">
    <property type="term" value="F:DNA binding"/>
    <property type="evidence" value="ECO:0007669"/>
    <property type="project" value="UniProtKB-KW"/>
</dbReference>
<accession>A0A512H5M2</accession>
<keyword evidence="2" id="KW-0238">DNA-binding</keyword>
<name>A0A512H5M2_9PROT</name>
<dbReference type="PROSITE" id="PS50043">
    <property type="entry name" value="HTH_LUXR_2"/>
    <property type="match status" value="1"/>
</dbReference>
<dbReference type="InterPro" id="IPR036693">
    <property type="entry name" value="TF_LuxR_autoind-bd_dom_sf"/>
</dbReference>
<dbReference type="Pfam" id="PF03472">
    <property type="entry name" value="Autoind_bind"/>
    <property type="match status" value="1"/>
</dbReference>
<dbReference type="Pfam" id="PF00196">
    <property type="entry name" value="GerE"/>
    <property type="match status" value="1"/>
</dbReference>
<dbReference type="InterPro" id="IPR005143">
    <property type="entry name" value="TF_LuxR_autoind-bd_dom"/>
</dbReference>